<dbReference type="Proteomes" id="UP000236333">
    <property type="component" value="Unassembled WGS sequence"/>
</dbReference>
<comment type="caution">
    <text evidence="1">The sequence shown here is derived from an EMBL/GenBank/DDBJ whole genome shotgun (WGS) entry which is preliminary data.</text>
</comment>
<protein>
    <submittedName>
        <fullName evidence="1">Uncharacterized protein</fullName>
    </submittedName>
</protein>
<reference evidence="1 2" key="1">
    <citation type="journal article" date="2017" name="Mol. Biol. Evol.">
        <title>The 4-celled Tetrabaena socialis nuclear genome reveals the essential components for genetic control of cell number at the origin of multicellularity in the volvocine lineage.</title>
        <authorList>
            <person name="Featherston J."/>
            <person name="Arakaki Y."/>
            <person name="Hanschen E.R."/>
            <person name="Ferris P.J."/>
            <person name="Michod R.E."/>
            <person name="Olson B.J.S.C."/>
            <person name="Nozaki H."/>
            <person name="Durand P.M."/>
        </authorList>
    </citation>
    <scope>NUCLEOTIDE SEQUENCE [LARGE SCALE GENOMIC DNA]</scope>
    <source>
        <strain evidence="1 2">NIES-571</strain>
    </source>
</reference>
<evidence type="ECO:0000313" key="2">
    <source>
        <dbReference type="Proteomes" id="UP000236333"/>
    </source>
</evidence>
<feature type="non-terminal residue" evidence="1">
    <location>
        <position position="1"/>
    </location>
</feature>
<dbReference type="AlphaFoldDB" id="A0A2J7Y204"/>
<gene>
    <name evidence="1" type="ORF">TSOC_015347</name>
</gene>
<evidence type="ECO:0000313" key="1">
    <source>
        <dbReference type="EMBL" id="PNG82032.1"/>
    </source>
</evidence>
<dbReference type="EMBL" id="PGGS01005084">
    <property type="protein sequence ID" value="PNG82032.1"/>
    <property type="molecule type" value="Genomic_DNA"/>
</dbReference>
<sequence>VVRVGGALLGGDGRAAAHVLQPGVRGAGGGERGGAGGGAAGVRAVRGGVVLRARLPGSALEGGAQGRVRGAGRAV</sequence>
<accession>A0A2J7Y204</accession>
<proteinExistence type="predicted"/>
<organism evidence="1 2">
    <name type="scientific">Tetrabaena socialis</name>
    <dbReference type="NCBI Taxonomy" id="47790"/>
    <lineage>
        <taxon>Eukaryota</taxon>
        <taxon>Viridiplantae</taxon>
        <taxon>Chlorophyta</taxon>
        <taxon>core chlorophytes</taxon>
        <taxon>Chlorophyceae</taxon>
        <taxon>CS clade</taxon>
        <taxon>Chlamydomonadales</taxon>
        <taxon>Tetrabaenaceae</taxon>
        <taxon>Tetrabaena</taxon>
    </lineage>
</organism>
<name>A0A2J7Y204_9CHLO</name>
<feature type="non-terminal residue" evidence="1">
    <location>
        <position position="75"/>
    </location>
</feature>
<keyword evidence="2" id="KW-1185">Reference proteome</keyword>